<keyword evidence="9 15" id="KW-0808">Transferase</keyword>
<keyword evidence="8 15" id="KW-0662">Pyridine nucleotide biosynthesis</keyword>
<dbReference type="PIRSF" id="PIRSF000484">
    <property type="entry name" value="NAPRT"/>
    <property type="match status" value="1"/>
</dbReference>
<accession>A0A6U0C313</accession>
<dbReference type="InterPro" id="IPR007229">
    <property type="entry name" value="Nic_PRibTrfase-Fam"/>
</dbReference>
<dbReference type="PANTHER" id="PTHR11098">
    <property type="entry name" value="NICOTINATE PHOSPHORIBOSYLTRANSFERASE"/>
    <property type="match status" value="1"/>
</dbReference>
<dbReference type="Gene3D" id="3.20.20.70">
    <property type="entry name" value="Aldolase class I"/>
    <property type="match status" value="1"/>
</dbReference>
<evidence type="ECO:0000256" key="9">
    <source>
        <dbReference type="ARBA" id="ARBA00022679"/>
    </source>
</evidence>
<feature type="domain" description="Nicotinate phosphoribosyltransferase C-terminal" evidence="17">
    <location>
        <begin position="438"/>
        <end position="548"/>
    </location>
</feature>
<dbReference type="FunFam" id="3.20.140.10:FF:000006">
    <property type="entry name" value="Nicotinate phosphoribosyltransferase"/>
    <property type="match status" value="1"/>
</dbReference>
<dbReference type="Gene3D" id="3.20.140.10">
    <property type="entry name" value="nicotinate phosphoribosyltransferase"/>
    <property type="match status" value="2"/>
</dbReference>
<evidence type="ECO:0000256" key="15">
    <source>
        <dbReference type="RuleBase" id="RU365100"/>
    </source>
</evidence>
<evidence type="ECO:0000256" key="12">
    <source>
        <dbReference type="ARBA" id="ARBA00023211"/>
    </source>
</evidence>
<dbReference type="SUPFAM" id="SSF51690">
    <property type="entry name" value="Nicotinate/Quinolinate PRTase C-terminal domain-like"/>
    <property type="match status" value="1"/>
</dbReference>
<evidence type="ECO:0000256" key="7">
    <source>
        <dbReference type="ARBA" id="ARBA00022598"/>
    </source>
</evidence>
<organism evidence="19">
    <name type="scientific">Ostreococcus mediterraneus</name>
    <dbReference type="NCBI Taxonomy" id="1486918"/>
    <lineage>
        <taxon>Eukaryota</taxon>
        <taxon>Viridiplantae</taxon>
        <taxon>Chlorophyta</taxon>
        <taxon>Mamiellophyceae</taxon>
        <taxon>Mamiellales</taxon>
        <taxon>Bathycoccaceae</taxon>
        <taxon>Ostreococcus</taxon>
    </lineage>
</organism>
<dbReference type="GO" id="GO:0046872">
    <property type="term" value="F:metal ion binding"/>
    <property type="evidence" value="ECO:0007669"/>
    <property type="project" value="UniProtKB-KW"/>
</dbReference>
<evidence type="ECO:0000256" key="14">
    <source>
        <dbReference type="ARBA" id="ARBA00048668"/>
    </source>
</evidence>
<dbReference type="GO" id="GO:0034355">
    <property type="term" value="P:NAD+ biosynthetic process via the salvage pathway"/>
    <property type="evidence" value="ECO:0007669"/>
    <property type="project" value="TreeGrafter"/>
</dbReference>
<comment type="cofactor">
    <cofactor evidence="2">
        <name>Mg(2+)</name>
        <dbReference type="ChEBI" id="CHEBI:18420"/>
    </cofactor>
</comment>
<evidence type="ECO:0000256" key="2">
    <source>
        <dbReference type="ARBA" id="ARBA00001946"/>
    </source>
</evidence>
<dbReference type="Pfam" id="PF17767">
    <property type="entry name" value="NAPRTase_N"/>
    <property type="match status" value="1"/>
</dbReference>
<evidence type="ECO:0000313" key="18">
    <source>
        <dbReference type="EMBL" id="CAD8579394.1"/>
    </source>
</evidence>
<gene>
    <name evidence="18" type="ORF">OMED0929_LOCUS2240</name>
    <name evidence="19" type="ORF">OMED0929_LOCUS2242</name>
</gene>
<comment type="pathway">
    <text evidence="3 15">Cofactor biosynthesis; NAD(+) biosynthesis; nicotinate D-ribonucleotide from nicotinate: step 1/1.</text>
</comment>
<keyword evidence="10" id="KW-0479">Metal-binding</keyword>
<dbReference type="InterPro" id="IPR036068">
    <property type="entry name" value="Nicotinate_pribotase-like_C"/>
</dbReference>
<evidence type="ECO:0000256" key="6">
    <source>
        <dbReference type="ARBA" id="ARBA00022553"/>
    </source>
</evidence>
<dbReference type="PANTHER" id="PTHR11098:SF1">
    <property type="entry name" value="NICOTINATE PHOSPHORIBOSYLTRANSFERASE"/>
    <property type="match status" value="1"/>
</dbReference>
<feature type="domain" description="Nicotinate phosphoribosyltransferase N-terminal" evidence="16">
    <location>
        <begin position="19"/>
        <end position="147"/>
    </location>
</feature>
<dbReference type="GO" id="GO:0005829">
    <property type="term" value="C:cytosol"/>
    <property type="evidence" value="ECO:0007669"/>
    <property type="project" value="TreeGrafter"/>
</dbReference>
<protein>
    <recommendedName>
        <fullName evidence="5 15">Nicotinate phosphoribosyltransferase</fullName>
        <ecNumber evidence="5 15">6.3.4.21</ecNumber>
    </recommendedName>
</protein>
<dbReference type="InterPro" id="IPR041619">
    <property type="entry name" value="NAPRTase_C"/>
</dbReference>
<dbReference type="AlphaFoldDB" id="A0A6U0C313"/>
<dbReference type="Pfam" id="PF17956">
    <property type="entry name" value="NAPRTase_C"/>
    <property type="match status" value="1"/>
</dbReference>
<dbReference type="InterPro" id="IPR040727">
    <property type="entry name" value="NAPRTase_N"/>
</dbReference>
<dbReference type="GO" id="GO:0016740">
    <property type="term" value="F:transferase activity"/>
    <property type="evidence" value="ECO:0007669"/>
    <property type="project" value="UniProtKB-KW"/>
</dbReference>
<evidence type="ECO:0000256" key="5">
    <source>
        <dbReference type="ARBA" id="ARBA00013236"/>
    </source>
</evidence>
<dbReference type="FunFam" id="3.20.20.70:FF:000155">
    <property type="entry name" value="Nicotinate phosphoribosyltransferase"/>
    <property type="match status" value="1"/>
</dbReference>
<dbReference type="UniPathway" id="UPA00253">
    <property type="reaction ID" value="UER00457"/>
</dbReference>
<comment type="function">
    <text evidence="13">Catalyzes the first step in the biosynthesis of NAD from nicotinic acid, the ATP-dependent synthesis of beta-nicotinate D-ribonucleotide from nicotinate and 5-phospho-D-ribose 1-phosphate. Helps prevent cellular oxidative stress via its role in NAD biosynthesis.</text>
</comment>
<dbReference type="NCBIfam" id="TIGR01513">
    <property type="entry name" value="NAPRTase_put"/>
    <property type="match status" value="1"/>
</dbReference>
<dbReference type="CDD" id="cd01570">
    <property type="entry name" value="NAPRTase_A"/>
    <property type="match status" value="1"/>
</dbReference>
<evidence type="ECO:0000259" key="17">
    <source>
        <dbReference type="Pfam" id="PF17956"/>
    </source>
</evidence>
<proteinExistence type="inferred from homology"/>
<evidence type="ECO:0000256" key="8">
    <source>
        <dbReference type="ARBA" id="ARBA00022642"/>
    </source>
</evidence>
<keyword evidence="12" id="KW-0464">Manganese</keyword>
<dbReference type="SUPFAM" id="SSF54675">
    <property type="entry name" value="Nicotinate/Quinolinate PRTase N-terminal domain-like"/>
    <property type="match status" value="1"/>
</dbReference>
<keyword evidence="7 15" id="KW-0436">Ligase</keyword>
<dbReference type="InterPro" id="IPR006405">
    <property type="entry name" value="Nic_PRibTrfase_pncB"/>
</dbReference>
<keyword evidence="11" id="KW-0460">Magnesium</keyword>
<evidence type="ECO:0000256" key="13">
    <source>
        <dbReference type="ARBA" id="ARBA00023426"/>
    </source>
</evidence>
<comment type="similarity">
    <text evidence="4 15">Belongs to the NAPRTase family.</text>
</comment>
<evidence type="ECO:0000256" key="4">
    <source>
        <dbReference type="ARBA" id="ARBA00010897"/>
    </source>
</evidence>
<dbReference type="EC" id="6.3.4.21" evidence="5 15"/>
<dbReference type="EMBL" id="HBEW01002726">
    <property type="protein sequence ID" value="CAD8579397.1"/>
    <property type="molecule type" value="Transcribed_RNA"/>
</dbReference>
<comment type="cofactor">
    <cofactor evidence="1">
        <name>Mn(2+)</name>
        <dbReference type="ChEBI" id="CHEBI:29035"/>
    </cofactor>
</comment>
<name>A0A6U0C313_9CHLO</name>
<evidence type="ECO:0000256" key="1">
    <source>
        <dbReference type="ARBA" id="ARBA00001936"/>
    </source>
</evidence>
<evidence type="ECO:0000313" key="19">
    <source>
        <dbReference type="EMBL" id="CAD8579397.1"/>
    </source>
</evidence>
<sequence length="563" mass="62301">MDADARVLGAPHNALVTALLTDTYQLTMAYAYWRNGTHDRHAVFELFFRANPFNGEFTVFAGLEEALRYVSNFGFTRDDVAYLKSTPVGANMEEEFFDFLLTLDGRELKVYAQHEGSVVFPRVPLLRVEGPLAVVQLLETTLLCLVNYASLVATNAARHRLVAGPDVSLLEFGLRRAQGVDGGVSASRYAYLGGFDATSNVEAGRQFGIPIKGTHAHSYVQSHAGWDCVRNPKLALSAKAGGEGKKACDDFPALVRDKMRQLERIRDDMEVDLQWTETNESELAAFTSYALAFPSSFLALVDTYDVLKSGLPNFCAVALALRELGYAALGIRLDSGDLSYLSKRARVFLVNVERLLGTKIADNLSAVTITASNDIHEEVLYSLRQHGHEIDAFGIGTHLVTCLKQPALGCVYKLVEVDGVPRIKLSEDIGKVTIPGCKNAYRMFSQTGEAIVDVMTRRDEPAPKIGERILCRHPFLESKRAYVVPSKVEPLFHLMWDGARGVNADVDLSLETSRARCAESIRQLRSDHLRYTNPTPYKVSVSASLYDFIHTLWLAEAPVGELR</sequence>
<dbReference type="EMBL" id="HBEW01002724">
    <property type="protein sequence ID" value="CAD8579394.1"/>
    <property type="molecule type" value="Transcribed_RNA"/>
</dbReference>
<comment type="PTM">
    <text evidence="15">Transiently phosphorylated on a His residue during the reaction cycle. Phosphorylation strongly increases the affinity for substrates and increases the rate of nicotinate D-ribonucleotide production. Dephosphorylation regenerates the low-affinity form of the enzyme, leading to product release.</text>
</comment>
<evidence type="ECO:0000256" key="11">
    <source>
        <dbReference type="ARBA" id="ARBA00022842"/>
    </source>
</evidence>
<comment type="catalytic activity">
    <reaction evidence="14 15">
        <text>5-phospho-alpha-D-ribose 1-diphosphate + nicotinate + ATP + H2O = nicotinate beta-D-ribonucleotide + ADP + phosphate + diphosphate</text>
        <dbReference type="Rhea" id="RHEA:36163"/>
        <dbReference type="ChEBI" id="CHEBI:15377"/>
        <dbReference type="ChEBI" id="CHEBI:30616"/>
        <dbReference type="ChEBI" id="CHEBI:32544"/>
        <dbReference type="ChEBI" id="CHEBI:33019"/>
        <dbReference type="ChEBI" id="CHEBI:43474"/>
        <dbReference type="ChEBI" id="CHEBI:57502"/>
        <dbReference type="ChEBI" id="CHEBI:58017"/>
        <dbReference type="ChEBI" id="CHEBI:456216"/>
        <dbReference type="EC" id="6.3.4.21"/>
    </reaction>
</comment>
<keyword evidence="6" id="KW-0597">Phosphoprotein</keyword>
<evidence type="ECO:0000256" key="10">
    <source>
        <dbReference type="ARBA" id="ARBA00022723"/>
    </source>
</evidence>
<dbReference type="GO" id="GO:0004516">
    <property type="term" value="F:nicotinate phosphoribosyltransferase activity"/>
    <property type="evidence" value="ECO:0007669"/>
    <property type="project" value="UniProtKB-UniRule"/>
</dbReference>
<evidence type="ECO:0000256" key="3">
    <source>
        <dbReference type="ARBA" id="ARBA00004952"/>
    </source>
</evidence>
<reference evidence="19" key="1">
    <citation type="submission" date="2021-01" db="EMBL/GenBank/DDBJ databases">
        <authorList>
            <person name="Corre E."/>
            <person name="Pelletier E."/>
            <person name="Niang G."/>
            <person name="Scheremetjew M."/>
            <person name="Finn R."/>
            <person name="Kale V."/>
            <person name="Holt S."/>
            <person name="Cochrane G."/>
            <person name="Meng A."/>
            <person name="Brown T."/>
            <person name="Cohen L."/>
        </authorList>
    </citation>
    <scope>NUCLEOTIDE SEQUENCE</scope>
    <source>
        <strain evidence="19">Clade-D-RCC2572</strain>
    </source>
</reference>
<evidence type="ECO:0000259" key="16">
    <source>
        <dbReference type="Pfam" id="PF17767"/>
    </source>
</evidence>
<dbReference type="InterPro" id="IPR013785">
    <property type="entry name" value="Aldolase_TIM"/>
</dbReference>